<dbReference type="EMBL" id="BAAFJT010000001">
    <property type="protein sequence ID" value="GAB0176305.1"/>
    <property type="molecule type" value="Genomic_DNA"/>
</dbReference>
<evidence type="ECO:0000313" key="2">
    <source>
        <dbReference type="Proteomes" id="UP001623348"/>
    </source>
</evidence>
<evidence type="ECO:0000313" key="1">
    <source>
        <dbReference type="EMBL" id="GAB0176305.1"/>
    </source>
</evidence>
<dbReference type="Proteomes" id="UP001623348">
    <property type="component" value="Unassembled WGS sequence"/>
</dbReference>
<sequence length="69" mass="7702">MLGLGGLQVAQVEPIRALVLSVTLGHQGLQSWWQYYRDEEGGSCGKISECRKGKKEKIVKRGKKKKSKT</sequence>
<gene>
    <name evidence="1" type="ORF">GRJ2_000095700</name>
</gene>
<name>A0ABC9VS76_GRUJA</name>
<reference evidence="1 2" key="1">
    <citation type="submission" date="2024-06" db="EMBL/GenBank/DDBJ databases">
        <title>The draft genome of Grus japonensis, version 3.</title>
        <authorList>
            <person name="Nabeshima K."/>
            <person name="Suzuki S."/>
            <person name="Onuma M."/>
        </authorList>
    </citation>
    <scope>NUCLEOTIDE SEQUENCE [LARGE SCALE GENOMIC DNA]</scope>
    <source>
        <strain evidence="1 2">451A</strain>
    </source>
</reference>
<accession>A0ABC9VS76</accession>
<protein>
    <submittedName>
        <fullName evidence="1">Uncharacterized protein</fullName>
    </submittedName>
</protein>
<comment type="caution">
    <text evidence="1">The sequence shown here is derived from an EMBL/GenBank/DDBJ whole genome shotgun (WGS) entry which is preliminary data.</text>
</comment>
<proteinExistence type="predicted"/>
<organism evidence="1 2">
    <name type="scientific">Grus japonensis</name>
    <name type="common">Japanese crane</name>
    <name type="synonym">Red-crowned crane</name>
    <dbReference type="NCBI Taxonomy" id="30415"/>
    <lineage>
        <taxon>Eukaryota</taxon>
        <taxon>Metazoa</taxon>
        <taxon>Chordata</taxon>
        <taxon>Craniata</taxon>
        <taxon>Vertebrata</taxon>
        <taxon>Euteleostomi</taxon>
        <taxon>Archelosauria</taxon>
        <taxon>Archosauria</taxon>
        <taxon>Dinosauria</taxon>
        <taxon>Saurischia</taxon>
        <taxon>Theropoda</taxon>
        <taxon>Coelurosauria</taxon>
        <taxon>Aves</taxon>
        <taxon>Neognathae</taxon>
        <taxon>Neoaves</taxon>
        <taxon>Gruiformes</taxon>
        <taxon>Gruidae</taxon>
        <taxon>Grus</taxon>
    </lineage>
</organism>
<dbReference type="AlphaFoldDB" id="A0ABC9VS76"/>
<keyword evidence="2" id="KW-1185">Reference proteome</keyword>